<feature type="domain" description="Rhodanese" evidence="2">
    <location>
        <begin position="47"/>
        <end position="138"/>
    </location>
</feature>
<reference evidence="3" key="1">
    <citation type="submission" date="2021-07" db="EMBL/GenBank/DDBJ databases">
        <title>Aureisphaera sp. CAU 1614 isolated from sea sediment.</title>
        <authorList>
            <person name="Kim W."/>
        </authorList>
    </citation>
    <scope>NUCLEOTIDE SEQUENCE</scope>
    <source>
        <strain evidence="3">CAU 1614</strain>
    </source>
</reference>
<evidence type="ECO:0000259" key="2">
    <source>
        <dbReference type="PROSITE" id="PS50206"/>
    </source>
</evidence>
<dbReference type="SMART" id="SM00450">
    <property type="entry name" value="RHOD"/>
    <property type="match status" value="1"/>
</dbReference>
<organism evidence="3 4">
    <name type="scientific">Halomarinibacterium sedimenti</name>
    <dbReference type="NCBI Taxonomy" id="2857106"/>
    <lineage>
        <taxon>Bacteria</taxon>
        <taxon>Pseudomonadati</taxon>
        <taxon>Bacteroidota</taxon>
        <taxon>Flavobacteriia</taxon>
        <taxon>Flavobacteriales</taxon>
        <taxon>Flavobacteriaceae</taxon>
        <taxon>Halomarinibacterium</taxon>
    </lineage>
</organism>
<dbReference type="Pfam" id="PF00581">
    <property type="entry name" value="Rhodanese"/>
    <property type="match status" value="1"/>
</dbReference>
<accession>A0A9X1JUQ2</accession>
<keyword evidence="4" id="KW-1185">Reference proteome</keyword>
<protein>
    <submittedName>
        <fullName evidence="3">Rhodanese-like domain-containing protein</fullName>
    </submittedName>
</protein>
<feature type="chain" id="PRO_5040798781" evidence="1">
    <location>
        <begin position="19"/>
        <end position="165"/>
    </location>
</feature>
<evidence type="ECO:0000256" key="1">
    <source>
        <dbReference type="SAM" id="SignalP"/>
    </source>
</evidence>
<dbReference type="Proteomes" id="UP001138686">
    <property type="component" value="Unassembled WGS sequence"/>
</dbReference>
<dbReference type="PANTHER" id="PTHR43031">
    <property type="entry name" value="FAD-DEPENDENT OXIDOREDUCTASE"/>
    <property type="match status" value="1"/>
</dbReference>
<dbReference type="PROSITE" id="PS50206">
    <property type="entry name" value="RHODANESE_3"/>
    <property type="match status" value="1"/>
</dbReference>
<comment type="caution">
    <text evidence="3">The sequence shown here is derived from an EMBL/GenBank/DDBJ whole genome shotgun (WGS) entry which is preliminary data.</text>
</comment>
<dbReference type="NCBIfam" id="NF045521">
    <property type="entry name" value="rhoda_near_glyco"/>
    <property type="match status" value="1"/>
</dbReference>
<dbReference type="InterPro" id="IPR001763">
    <property type="entry name" value="Rhodanese-like_dom"/>
</dbReference>
<dbReference type="EMBL" id="JAHWDP010000001">
    <property type="protein sequence ID" value="MBW2936875.1"/>
    <property type="molecule type" value="Genomic_DNA"/>
</dbReference>
<feature type="signal peptide" evidence="1">
    <location>
        <begin position="1"/>
        <end position="18"/>
    </location>
</feature>
<gene>
    <name evidence="3" type="ORF">KXJ69_02085</name>
</gene>
<evidence type="ECO:0000313" key="3">
    <source>
        <dbReference type="EMBL" id="MBW2936875.1"/>
    </source>
</evidence>
<dbReference type="AlphaFoldDB" id="A0A9X1JUQ2"/>
<dbReference type="InterPro" id="IPR050229">
    <property type="entry name" value="GlpE_sulfurtransferase"/>
</dbReference>
<dbReference type="PANTHER" id="PTHR43031:SF1">
    <property type="entry name" value="PYRIDINE NUCLEOTIDE-DISULPHIDE OXIDOREDUCTASE"/>
    <property type="match status" value="1"/>
</dbReference>
<dbReference type="CDD" id="cd00158">
    <property type="entry name" value="RHOD"/>
    <property type="match status" value="1"/>
</dbReference>
<sequence length="165" mass="18725">MKVLLVFISLFSGVLLHAQHSIDALLKANNEDGIPYISVTEARMFQLHNKAIIFDAREREEFEVSAIPSAKYIGYKGFSPEEIAQTFLDKDKLVIVYCSVGIRSSTIAKKLKDLGFTNVKNLYGGIFEWKNKGFPVINQTGKETEKVHIYSKMWGKYLEKGIKVM</sequence>
<name>A0A9X1JUQ2_9FLAO</name>
<proteinExistence type="predicted"/>
<evidence type="ECO:0000313" key="4">
    <source>
        <dbReference type="Proteomes" id="UP001138686"/>
    </source>
</evidence>
<keyword evidence="1" id="KW-0732">Signal</keyword>
<dbReference type="RefSeq" id="WP_219050779.1">
    <property type="nucleotide sequence ID" value="NZ_JAHWDP010000001.1"/>
</dbReference>